<name>A0ABX7N869_9BACT</name>
<dbReference type="Pfam" id="PF12833">
    <property type="entry name" value="HTH_18"/>
    <property type="match status" value="1"/>
</dbReference>
<evidence type="ECO:0000313" key="5">
    <source>
        <dbReference type="EMBL" id="QSQ13855.1"/>
    </source>
</evidence>
<evidence type="ECO:0000256" key="2">
    <source>
        <dbReference type="ARBA" id="ARBA00023125"/>
    </source>
</evidence>
<reference evidence="5 6" key="1">
    <citation type="submission" date="2021-02" db="EMBL/GenBank/DDBJ databases">
        <title>De Novo genome assembly of isolated myxobacteria.</title>
        <authorList>
            <person name="Stevens D.C."/>
        </authorList>
    </citation>
    <scope>NUCLEOTIDE SEQUENCE [LARGE SCALE GENOMIC DNA]</scope>
    <source>
        <strain evidence="5 6">SCHIC003</strain>
    </source>
</reference>
<dbReference type="PANTHER" id="PTHR46796">
    <property type="entry name" value="HTH-TYPE TRANSCRIPTIONAL ACTIVATOR RHAS-RELATED"/>
    <property type="match status" value="1"/>
</dbReference>
<dbReference type="InterPro" id="IPR018060">
    <property type="entry name" value="HTH_AraC"/>
</dbReference>
<evidence type="ECO:0000256" key="1">
    <source>
        <dbReference type="ARBA" id="ARBA00023015"/>
    </source>
</evidence>
<keyword evidence="2" id="KW-0238">DNA-binding</keyword>
<dbReference type="PANTHER" id="PTHR46796:SF14">
    <property type="entry name" value="TRANSCRIPTIONAL REGULATORY PROTEIN"/>
    <property type="match status" value="1"/>
</dbReference>
<dbReference type="InterPro" id="IPR009057">
    <property type="entry name" value="Homeodomain-like_sf"/>
</dbReference>
<sequence>MTASHAAQRVERPFTSAFAAQLESRVLQRPNLLVGEFRSDAPDTLITGVVPRDDAYVLTLHLRERPRGDMRAENRCIQPRNFHAGHAGIVDLRSRLSSEYAGPFHYVSIYLKRPALGAYAEDAGARRLDELHHQPGVGFSDPVVQSLLLSLRPALAAPDEVSTLYADHVALALVTHLADSYGAFQAARTNLRGGLSPVHLRRVKELMDAHLDGSVSLGALARACGLSERHFARAFRETTGQPPHQWLMARRLEKARHLLESSSQSLSEIAGACGFAHQSHFTRSFTRALGTSPGVWRRQRLS</sequence>
<proteinExistence type="predicted"/>
<keyword evidence="3" id="KW-0804">Transcription</keyword>
<keyword evidence="6" id="KW-1185">Reference proteome</keyword>
<dbReference type="EMBL" id="CP071091">
    <property type="protein sequence ID" value="QSQ13855.1"/>
    <property type="molecule type" value="Genomic_DNA"/>
</dbReference>
<keyword evidence="1" id="KW-0805">Transcription regulation</keyword>
<dbReference type="PROSITE" id="PS01124">
    <property type="entry name" value="HTH_ARAC_FAMILY_2"/>
    <property type="match status" value="1"/>
</dbReference>
<dbReference type="InterPro" id="IPR020449">
    <property type="entry name" value="Tscrpt_reg_AraC-type_HTH"/>
</dbReference>
<protein>
    <submittedName>
        <fullName evidence="5">Helix-turn-helix transcriptional regulator</fullName>
    </submittedName>
</protein>
<dbReference type="PRINTS" id="PR00032">
    <property type="entry name" value="HTHARAC"/>
</dbReference>
<evidence type="ECO:0000313" key="6">
    <source>
        <dbReference type="Proteomes" id="UP000663090"/>
    </source>
</evidence>
<feature type="domain" description="HTH araC/xylS-type" evidence="4">
    <location>
        <begin position="201"/>
        <end position="299"/>
    </location>
</feature>
<accession>A0ABX7N869</accession>
<dbReference type="SMART" id="SM00342">
    <property type="entry name" value="HTH_ARAC"/>
    <property type="match status" value="1"/>
</dbReference>
<dbReference type="Gene3D" id="1.10.10.60">
    <property type="entry name" value="Homeodomain-like"/>
    <property type="match status" value="2"/>
</dbReference>
<evidence type="ECO:0000259" key="4">
    <source>
        <dbReference type="PROSITE" id="PS01124"/>
    </source>
</evidence>
<gene>
    <name evidence="5" type="ORF">JY572_36955</name>
</gene>
<dbReference type="SUPFAM" id="SSF46689">
    <property type="entry name" value="Homeodomain-like"/>
    <property type="match status" value="2"/>
</dbReference>
<organism evidence="5 6">
    <name type="scientific">Myxococcus landrumensis</name>
    <dbReference type="NCBI Taxonomy" id="2813577"/>
    <lineage>
        <taxon>Bacteria</taxon>
        <taxon>Pseudomonadati</taxon>
        <taxon>Myxococcota</taxon>
        <taxon>Myxococcia</taxon>
        <taxon>Myxococcales</taxon>
        <taxon>Cystobacterineae</taxon>
        <taxon>Myxococcaceae</taxon>
        <taxon>Myxococcus</taxon>
    </lineage>
</organism>
<dbReference type="Proteomes" id="UP000663090">
    <property type="component" value="Chromosome"/>
</dbReference>
<dbReference type="RefSeq" id="WP_206715658.1">
    <property type="nucleotide sequence ID" value="NZ_CP071091.1"/>
</dbReference>
<evidence type="ECO:0000256" key="3">
    <source>
        <dbReference type="ARBA" id="ARBA00023163"/>
    </source>
</evidence>
<dbReference type="InterPro" id="IPR050204">
    <property type="entry name" value="AraC_XylS_family_regulators"/>
</dbReference>